<dbReference type="InterPro" id="IPR024087">
    <property type="entry name" value="Creatininase-like_sf"/>
</dbReference>
<dbReference type="Gene3D" id="3.40.50.10310">
    <property type="entry name" value="Creatininase"/>
    <property type="match status" value="1"/>
</dbReference>
<evidence type="ECO:0000313" key="7">
    <source>
        <dbReference type="Proteomes" id="UP000256388"/>
    </source>
</evidence>
<evidence type="ECO:0000256" key="2">
    <source>
        <dbReference type="ARBA" id="ARBA00022723"/>
    </source>
</evidence>
<gene>
    <name evidence="6" type="ORF">DFR64_1460</name>
</gene>
<evidence type="ECO:0000256" key="5">
    <source>
        <dbReference type="ARBA" id="ARBA00024029"/>
    </source>
</evidence>
<organism evidence="6 7">
    <name type="scientific">Pelolinea submarina</name>
    <dbReference type="NCBI Taxonomy" id="913107"/>
    <lineage>
        <taxon>Bacteria</taxon>
        <taxon>Bacillati</taxon>
        <taxon>Chloroflexota</taxon>
        <taxon>Anaerolineae</taxon>
        <taxon>Anaerolineales</taxon>
        <taxon>Anaerolineaceae</taxon>
        <taxon>Pelolinea</taxon>
    </lineage>
</organism>
<dbReference type="PANTHER" id="PTHR35005">
    <property type="entry name" value="3-DEHYDRO-SCYLLO-INOSOSE HYDROLASE"/>
    <property type="match status" value="1"/>
</dbReference>
<accession>A0A347ZRE6</accession>
<dbReference type="Proteomes" id="UP000256388">
    <property type="component" value="Unassembled WGS sequence"/>
</dbReference>
<sequence length="322" mass="35550">MEKWKLPPDGGHMDRPTGIYLQTMTGKEVDERLKKNDLIILPIGSTEAHGPHACSGEDTFLVTRMAEAVAQKVGCTVAEPIWYGSHPYHHLGMPGTIVVPEETFAANLRAVMAGLWNAGFRKQILLNGHGQDYVIPMAMHQFGKKYQVPMLLVNINYWFMIKEYIRDKAHGGPFETPFVHGDECETSFSMALFPEMIHLEDAVDTKGESLFPPGHIDFSGSAYNMPIPFWQHVGASTIEPIATPEGVVGSATLADPEKAKPGISAVLDYMERLITEIMDKYPAGKLPPADRVTQRSPEEIEALLKGPIVDGGKHIYTVAYPP</sequence>
<name>A0A347ZRE6_9CHLR</name>
<keyword evidence="7" id="KW-1185">Reference proteome</keyword>
<evidence type="ECO:0000313" key="6">
    <source>
        <dbReference type="EMBL" id="REG11568.1"/>
    </source>
</evidence>
<dbReference type="OrthoDB" id="9801445at2"/>
<dbReference type="InterPro" id="IPR003785">
    <property type="entry name" value="Creatininase/forma_Hydrolase"/>
</dbReference>
<dbReference type="Pfam" id="PF02633">
    <property type="entry name" value="Creatininase"/>
    <property type="match status" value="1"/>
</dbReference>
<keyword evidence="3 6" id="KW-0378">Hydrolase</keyword>
<evidence type="ECO:0000256" key="4">
    <source>
        <dbReference type="ARBA" id="ARBA00022833"/>
    </source>
</evidence>
<comment type="caution">
    <text evidence="6">The sequence shown here is derived from an EMBL/GenBank/DDBJ whole genome shotgun (WGS) entry which is preliminary data.</text>
</comment>
<dbReference type="GO" id="GO:0009231">
    <property type="term" value="P:riboflavin biosynthetic process"/>
    <property type="evidence" value="ECO:0007669"/>
    <property type="project" value="TreeGrafter"/>
</dbReference>
<dbReference type="EMBL" id="QUMS01000001">
    <property type="protein sequence ID" value="REG11568.1"/>
    <property type="molecule type" value="Genomic_DNA"/>
</dbReference>
<dbReference type="GO" id="GO:0046872">
    <property type="term" value="F:metal ion binding"/>
    <property type="evidence" value="ECO:0007669"/>
    <property type="project" value="UniProtKB-KW"/>
</dbReference>
<dbReference type="AlphaFoldDB" id="A0A347ZRE6"/>
<evidence type="ECO:0000256" key="3">
    <source>
        <dbReference type="ARBA" id="ARBA00022801"/>
    </source>
</evidence>
<dbReference type="InterPro" id="IPR049842">
    <property type="entry name" value="Diketo_inos_hlase_IolN"/>
</dbReference>
<dbReference type="GO" id="GO:0016811">
    <property type="term" value="F:hydrolase activity, acting on carbon-nitrogen (but not peptide) bonds, in linear amides"/>
    <property type="evidence" value="ECO:0007669"/>
    <property type="project" value="TreeGrafter"/>
</dbReference>
<comment type="similarity">
    <text evidence="5">Belongs to the creatininase superfamily.</text>
</comment>
<keyword evidence="4" id="KW-0862">Zinc</keyword>
<reference evidence="6 7" key="1">
    <citation type="submission" date="2018-08" db="EMBL/GenBank/DDBJ databases">
        <title>Genomic Encyclopedia of Type Strains, Phase IV (KMG-IV): sequencing the most valuable type-strain genomes for metagenomic binning, comparative biology and taxonomic classification.</title>
        <authorList>
            <person name="Goeker M."/>
        </authorList>
    </citation>
    <scope>NUCLEOTIDE SEQUENCE [LARGE SCALE GENOMIC DNA]</scope>
    <source>
        <strain evidence="6 7">DSM 23923</strain>
    </source>
</reference>
<dbReference type="SUPFAM" id="SSF102215">
    <property type="entry name" value="Creatininase"/>
    <property type="match status" value="1"/>
</dbReference>
<dbReference type="PANTHER" id="PTHR35005:SF1">
    <property type="entry name" value="2-AMINO-5-FORMYLAMINO-6-RIBOSYLAMINOPYRIMIDIN-4(3H)-ONE 5'-MONOPHOSPHATE DEFORMYLASE"/>
    <property type="match status" value="1"/>
</dbReference>
<dbReference type="NCBIfam" id="NF041098">
    <property type="entry name" value="diketo_inos_hlase_IolN"/>
    <property type="match status" value="1"/>
</dbReference>
<dbReference type="RefSeq" id="WP_116224692.1">
    <property type="nucleotide sequence ID" value="NZ_AP018437.1"/>
</dbReference>
<proteinExistence type="inferred from homology"/>
<comment type="cofactor">
    <cofactor evidence="1">
        <name>Zn(2+)</name>
        <dbReference type="ChEBI" id="CHEBI:29105"/>
    </cofactor>
</comment>
<keyword evidence="2" id="KW-0479">Metal-binding</keyword>
<evidence type="ECO:0000256" key="1">
    <source>
        <dbReference type="ARBA" id="ARBA00001947"/>
    </source>
</evidence>
<protein>
    <submittedName>
        <fullName evidence="6">Creatinine amidohydrolase</fullName>
    </submittedName>
</protein>